<sequence length="204" mass="21827">MRAAWERWEGFWVAGVRRGAVCRAFDGDVLTTRIAFDDGSGTLFASESLIRLTASGETWEAFRFRQEPGGLCAGARRDEAGHDADTLPASGEYLLVSQLAGSAREAATYRRVEDAAPHETPAPAEVRRHPAEPVDLPDGRTVWAERFDVTAGGVRVASHWTHGGAVVRSSWAGALCFASPSGAEALDGLGERLGAFLTAGFPRD</sequence>
<reference evidence="2" key="1">
    <citation type="submission" date="2024-07" db="EMBL/GenBank/DDBJ databases">
        <authorList>
            <person name="fu j."/>
        </authorList>
    </citation>
    <scope>NUCLEOTIDE SEQUENCE</scope>
    <source>
        <strain evidence="2">P10A9</strain>
    </source>
</reference>
<accession>A0AB39L772</accession>
<dbReference type="EMBL" id="CP163302">
    <property type="protein sequence ID" value="XDP47041.1"/>
    <property type="molecule type" value="Genomic_DNA"/>
</dbReference>
<dbReference type="AlphaFoldDB" id="A0AB39L772"/>
<evidence type="ECO:0000313" key="2">
    <source>
        <dbReference type="EMBL" id="XDP47041.1"/>
    </source>
</evidence>
<name>A0AB39L772_9MICC</name>
<proteinExistence type="predicted"/>
<evidence type="ECO:0000256" key="1">
    <source>
        <dbReference type="SAM" id="MobiDB-lite"/>
    </source>
</evidence>
<protein>
    <submittedName>
        <fullName evidence="2">Uncharacterized protein</fullName>
    </submittedName>
</protein>
<dbReference type="KEGG" id="spue:AB5L97_08670"/>
<feature type="region of interest" description="Disordered" evidence="1">
    <location>
        <begin position="114"/>
        <end position="133"/>
    </location>
</feature>
<gene>
    <name evidence="2" type="ORF">AB5L97_08670</name>
</gene>
<dbReference type="RefSeq" id="WP_369047204.1">
    <property type="nucleotide sequence ID" value="NZ_CP163302.1"/>
</dbReference>
<organism evidence="2">
    <name type="scientific">Sinomonas puerhi</name>
    <dbReference type="NCBI Taxonomy" id="3238584"/>
    <lineage>
        <taxon>Bacteria</taxon>
        <taxon>Bacillati</taxon>
        <taxon>Actinomycetota</taxon>
        <taxon>Actinomycetes</taxon>
        <taxon>Micrococcales</taxon>
        <taxon>Micrococcaceae</taxon>
        <taxon>Sinomonas</taxon>
    </lineage>
</organism>